<comment type="caution">
    <text evidence="12">The sequence shown here is derived from an EMBL/GenBank/DDBJ whole genome shotgun (WGS) entry which is preliminary data.</text>
</comment>
<dbReference type="InterPro" id="IPR013221">
    <property type="entry name" value="Mur_ligase_cen"/>
</dbReference>
<dbReference type="NCBIfam" id="TIGR01085">
    <property type="entry name" value="murE"/>
    <property type="match status" value="1"/>
</dbReference>
<comment type="function">
    <text evidence="7">Catalyzes the addition of meso-diaminopimelic acid to the nucleotide precursor UDP-N-acetylmuramoyl-L-alanyl-D-glutamate (UMAG) in the biosynthesis of bacterial cell-wall peptidoglycan.</text>
</comment>
<keyword evidence="6 7" id="KW-0961">Cell wall biogenesis/degradation</keyword>
<dbReference type="AlphaFoldDB" id="A0A0N0GN06"/>
<evidence type="ECO:0000313" key="12">
    <source>
        <dbReference type="EMBL" id="KPC52219.1"/>
    </source>
</evidence>
<dbReference type="Pfam" id="PF02875">
    <property type="entry name" value="Mur_ligase_C"/>
    <property type="match status" value="1"/>
</dbReference>
<gene>
    <name evidence="7 12" type="primary">murE</name>
    <name evidence="12" type="ORF">WG78_14205</name>
</gene>
<dbReference type="NCBIfam" id="NF001124">
    <property type="entry name" value="PRK00139.1-2"/>
    <property type="match status" value="1"/>
</dbReference>
<sequence length="493" mass="52602">MKPHTWTLPALDLAAIETLVAGRAFSSDSRKLNAGDVFIAFKGEYVDGRDYIAQAIAAGASAVIWDAEDFAWRPEWSVPNLAVPQLRAQAGIVAAHLHGNPSQFMRVIGITGTNGKTSIAHWLTQAFTLLGQQSAVLGTMGNGVWGEITDSSHTTLDPLSLQQWLAQFKAADVSTVAMEVSSHGLAQARAHGVAFDVAVFTNLTRDHLDYHHDMASYGAEKAKLFQWEGLKSAVINVDDEFGRQLADQCAAPQVLTYGLNTGDIRALWVKTSLDGIELEIDTPFGRCRVHSSMIGGFNASNLLAALGALLASGVPLSDAAEVLQKIEPAAGRMQRLGGGDQPLVIVDYAHTPDALEKALITLRASMDGGKLFCVFGCGGDRDPGKRPLMARIACDQADNVVITSDNPRTEDPARIVDQIVAGLGGVPGTGDDHYTVSIDRKTAIGDAIAVAEAGDVVLIAGKGHETYQEINGVRHHFDDVEEARAALQRKQQA</sequence>
<feature type="binding site" evidence="7">
    <location>
        <position position="461"/>
    </location>
    <ligand>
        <name>meso-2,6-diaminopimelate</name>
        <dbReference type="ChEBI" id="CHEBI:57791"/>
    </ligand>
</feature>
<dbReference type="GO" id="GO:0005524">
    <property type="term" value="F:ATP binding"/>
    <property type="evidence" value="ECO:0007669"/>
    <property type="project" value="UniProtKB-UniRule"/>
</dbReference>
<dbReference type="Pfam" id="PF08245">
    <property type="entry name" value="Mur_ligase_M"/>
    <property type="match status" value="1"/>
</dbReference>
<dbReference type="PANTHER" id="PTHR23135:SF4">
    <property type="entry name" value="UDP-N-ACETYLMURAMOYL-L-ALANYL-D-GLUTAMATE--2,6-DIAMINOPIMELATE LIGASE MURE HOMOLOG, CHLOROPLASTIC"/>
    <property type="match status" value="1"/>
</dbReference>
<reference evidence="12 13" key="1">
    <citation type="submission" date="2015-07" db="EMBL/GenBank/DDBJ databases">
        <title>Draft genome sequence of the Amantichitinum ursilacus IGB-41, a new chitin-degrading bacterium.</title>
        <authorList>
            <person name="Kirstahler P."/>
            <person name="Guenther M."/>
            <person name="Grumaz C."/>
            <person name="Rupp S."/>
            <person name="Zibek S."/>
            <person name="Sohn K."/>
        </authorList>
    </citation>
    <scope>NUCLEOTIDE SEQUENCE [LARGE SCALE GENOMIC DNA]</scope>
    <source>
        <strain evidence="12 13">IGB-41</strain>
    </source>
</reference>
<comment type="pathway">
    <text evidence="7 8">Cell wall biogenesis; peptidoglycan biosynthesis.</text>
</comment>
<dbReference type="Gene3D" id="3.90.190.20">
    <property type="entry name" value="Mur ligase, C-terminal domain"/>
    <property type="match status" value="1"/>
</dbReference>
<dbReference type="GO" id="GO:0009252">
    <property type="term" value="P:peptidoglycan biosynthetic process"/>
    <property type="evidence" value="ECO:0007669"/>
    <property type="project" value="UniProtKB-UniRule"/>
</dbReference>
<evidence type="ECO:0000256" key="8">
    <source>
        <dbReference type="RuleBase" id="RU004135"/>
    </source>
</evidence>
<feature type="binding site" evidence="7">
    <location>
        <position position="465"/>
    </location>
    <ligand>
        <name>meso-2,6-diaminopimelate</name>
        <dbReference type="ChEBI" id="CHEBI:57791"/>
    </ligand>
</feature>
<dbReference type="Gene3D" id="3.40.1390.10">
    <property type="entry name" value="MurE/MurF, N-terminal domain"/>
    <property type="match status" value="1"/>
</dbReference>
<feature type="domain" description="Mur ligase central" evidence="11">
    <location>
        <begin position="110"/>
        <end position="308"/>
    </location>
</feature>
<evidence type="ECO:0000259" key="11">
    <source>
        <dbReference type="Pfam" id="PF08245"/>
    </source>
</evidence>
<keyword evidence="7" id="KW-0067">ATP-binding</keyword>
<dbReference type="EC" id="6.3.2.13" evidence="7"/>
<dbReference type="GO" id="GO:0008360">
    <property type="term" value="P:regulation of cell shape"/>
    <property type="evidence" value="ECO:0007669"/>
    <property type="project" value="UniProtKB-KW"/>
</dbReference>
<feature type="domain" description="Mur ligase N-terminal catalytic" evidence="9">
    <location>
        <begin position="27"/>
        <end position="94"/>
    </location>
</feature>
<dbReference type="GO" id="GO:0005737">
    <property type="term" value="C:cytoplasm"/>
    <property type="evidence" value="ECO:0007669"/>
    <property type="project" value="UniProtKB-SubCell"/>
</dbReference>
<organism evidence="12 13">
    <name type="scientific">Amantichitinum ursilacus</name>
    <dbReference type="NCBI Taxonomy" id="857265"/>
    <lineage>
        <taxon>Bacteria</taxon>
        <taxon>Pseudomonadati</taxon>
        <taxon>Pseudomonadota</taxon>
        <taxon>Betaproteobacteria</taxon>
        <taxon>Neisseriales</taxon>
        <taxon>Chitinibacteraceae</taxon>
        <taxon>Amantichitinum</taxon>
    </lineage>
</organism>
<dbReference type="SUPFAM" id="SSF63418">
    <property type="entry name" value="MurE/MurF N-terminal domain"/>
    <property type="match status" value="1"/>
</dbReference>
<evidence type="ECO:0000256" key="3">
    <source>
        <dbReference type="ARBA" id="ARBA00022960"/>
    </source>
</evidence>
<evidence type="ECO:0000256" key="4">
    <source>
        <dbReference type="ARBA" id="ARBA00022984"/>
    </source>
</evidence>
<dbReference type="InterPro" id="IPR036615">
    <property type="entry name" value="Mur_ligase_C_dom_sf"/>
</dbReference>
<comment type="catalytic activity">
    <reaction evidence="7">
        <text>UDP-N-acetyl-alpha-D-muramoyl-L-alanyl-D-glutamate + meso-2,6-diaminopimelate + ATP = UDP-N-acetyl-alpha-D-muramoyl-L-alanyl-gamma-D-glutamyl-meso-2,6-diaminopimelate + ADP + phosphate + H(+)</text>
        <dbReference type="Rhea" id="RHEA:23676"/>
        <dbReference type="ChEBI" id="CHEBI:15378"/>
        <dbReference type="ChEBI" id="CHEBI:30616"/>
        <dbReference type="ChEBI" id="CHEBI:43474"/>
        <dbReference type="ChEBI" id="CHEBI:57791"/>
        <dbReference type="ChEBI" id="CHEBI:83900"/>
        <dbReference type="ChEBI" id="CHEBI:83905"/>
        <dbReference type="ChEBI" id="CHEBI:456216"/>
        <dbReference type="EC" id="6.3.2.13"/>
    </reaction>
</comment>
<dbReference type="GO" id="GO:0051301">
    <property type="term" value="P:cell division"/>
    <property type="evidence" value="ECO:0007669"/>
    <property type="project" value="UniProtKB-KW"/>
</dbReference>
<feature type="binding site" evidence="7">
    <location>
        <begin position="405"/>
        <end position="408"/>
    </location>
    <ligand>
        <name>meso-2,6-diaminopimelate</name>
        <dbReference type="ChEBI" id="CHEBI:57791"/>
    </ligand>
</feature>
<dbReference type="PANTHER" id="PTHR23135">
    <property type="entry name" value="MUR LIGASE FAMILY MEMBER"/>
    <property type="match status" value="1"/>
</dbReference>
<feature type="binding site" evidence="7">
    <location>
        <position position="29"/>
    </location>
    <ligand>
        <name>UDP-N-acetyl-alpha-D-muramoyl-L-alanyl-D-glutamate</name>
        <dbReference type="ChEBI" id="CHEBI:83900"/>
    </ligand>
</feature>
<evidence type="ECO:0000256" key="6">
    <source>
        <dbReference type="ARBA" id="ARBA00023316"/>
    </source>
</evidence>
<evidence type="ECO:0000313" key="13">
    <source>
        <dbReference type="Proteomes" id="UP000037939"/>
    </source>
</evidence>
<comment type="similarity">
    <text evidence="1 7">Belongs to the MurCDEF family. MurE subfamily.</text>
</comment>
<keyword evidence="7 12" id="KW-0436">Ligase</keyword>
<dbReference type="InterPro" id="IPR005761">
    <property type="entry name" value="UDP-N-AcMur-Glu-dNH2Pim_ligase"/>
</dbReference>
<name>A0A0N0GN06_9NEIS</name>
<accession>A0A0N0GN06</accession>
<feature type="binding site" evidence="7">
    <location>
        <position position="181"/>
    </location>
    <ligand>
        <name>UDP-N-acetyl-alpha-D-muramoyl-L-alanyl-D-glutamate</name>
        <dbReference type="ChEBI" id="CHEBI:83900"/>
    </ligand>
</feature>
<evidence type="ECO:0000256" key="1">
    <source>
        <dbReference type="ARBA" id="ARBA00005898"/>
    </source>
</evidence>
<feature type="domain" description="Mur ligase C-terminal" evidence="10">
    <location>
        <begin position="331"/>
        <end position="463"/>
    </location>
</feature>
<evidence type="ECO:0000256" key="5">
    <source>
        <dbReference type="ARBA" id="ARBA00023306"/>
    </source>
</evidence>
<comment type="caution">
    <text evidence="7">Lacks conserved residue(s) required for the propagation of feature annotation.</text>
</comment>
<feature type="binding site" evidence="7">
    <location>
        <position position="189"/>
    </location>
    <ligand>
        <name>UDP-N-acetyl-alpha-D-muramoyl-L-alanyl-D-glutamate</name>
        <dbReference type="ChEBI" id="CHEBI:83900"/>
    </ligand>
</feature>
<dbReference type="Pfam" id="PF01225">
    <property type="entry name" value="Mur_ligase"/>
    <property type="match status" value="1"/>
</dbReference>
<evidence type="ECO:0000256" key="7">
    <source>
        <dbReference type="HAMAP-Rule" id="MF_00208"/>
    </source>
</evidence>
<keyword evidence="5 7" id="KW-0131">Cell cycle</keyword>
<dbReference type="SUPFAM" id="SSF53244">
    <property type="entry name" value="MurD-like peptide ligases, peptide-binding domain"/>
    <property type="match status" value="1"/>
</dbReference>
<feature type="modified residue" description="N6-carboxylysine" evidence="7">
    <location>
        <position position="221"/>
    </location>
</feature>
<comment type="subcellular location">
    <subcellularLocation>
        <location evidence="7 8">Cytoplasm</location>
    </subcellularLocation>
</comment>
<dbReference type="UniPathway" id="UPA00219"/>
<keyword evidence="7" id="KW-0460">Magnesium</keyword>
<dbReference type="GO" id="GO:0000287">
    <property type="term" value="F:magnesium ion binding"/>
    <property type="evidence" value="ECO:0007669"/>
    <property type="project" value="UniProtKB-UniRule"/>
</dbReference>
<evidence type="ECO:0000259" key="9">
    <source>
        <dbReference type="Pfam" id="PF01225"/>
    </source>
</evidence>
<feature type="binding site" evidence="7">
    <location>
        <position position="187"/>
    </location>
    <ligand>
        <name>UDP-N-acetyl-alpha-D-muramoyl-L-alanyl-D-glutamate</name>
        <dbReference type="ChEBI" id="CHEBI:83900"/>
    </ligand>
</feature>
<evidence type="ECO:0000259" key="10">
    <source>
        <dbReference type="Pfam" id="PF02875"/>
    </source>
</evidence>
<feature type="binding site" evidence="7">
    <location>
        <position position="381"/>
    </location>
    <ligand>
        <name>meso-2,6-diaminopimelate</name>
        <dbReference type="ChEBI" id="CHEBI:57791"/>
    </ligand>
</feature>
<dbReference type="GO" id="GO:0008765">
    <property type="term" value="F:UDP-N-acetylmuramoylalanyl-D-glutamate-2,6-diaminopimelate ligase activity"/>
    <property type="evidence" value="ECO:0007669"/>
    <property type="project" value="UniProtKB-UniRule"/>
</dbReference>
<dbReference type="InterPro" id="IPR004101">
    <property type="entry name" value="Mur_ligase_C"/>
</dbReference>
<dbReference type="InterPro" id="IPR000713">
    <property type="entry name" value="Mur_ligase_N"/>
</dbReference>
<proteinExistence type="inferred from homology"/>
<feature type="short sequence motif" description="Meso-diaminopimelate recognition motif" evidence="7">
    <location>
        <begin position="405"/>
        <end position="408"/>
    </location>
</feature>
<dbReference type="RefSeq" id="WP_053938467.1">
    <property type="nucleotide sequence ID" value="NZ_LAQT01000010.1"/>
</dbReference>
<comment type="PTM">
    <text evidence="7">Carboxylation is probably crucial for Mg(2+) binding and, consequently, for the gamma-phosphate positioning of ATP.</text>
</comment>
<evidence type="ECO:0000256" key="2">
    <source>
        <dbReference type="ARBA" id="ARBA00022618"/>
    </source>
</evidence>
<dbReference type="NCBIfam" id="NF001126">
    <property type="entry name" value="PRK00139.1-4"/>
    <property type="match status" value="1"/>
</dbReference>
<dbReference type="EMBL" id="LAQT01000010">
    <property type="protein sequence ID" value="KPC52219.1"/>
    <property type="molecule type" value="Genomic_DNA"/>
</dbReference>
<dbReference type="HAMAP" id="MF_00208">
    <property type="entry name" value="MurE"/>
    <property type="match status" value="1"/>
</dbReference>
<dbReference type="Gene3D" id="3.40.1190.10">
    <property type="entry name" value="Mur-like, catalytic domain"/>
    <property type="match status" value="1"/>
</dbReference>
<keyword evidence="7" id="KW-0963">Cytoplasm</keyword>
<keyword evidence="2 7" id="KW-0132">Cell division</keyword>
<dbReference type="SUPFAM" id="SSF53623">
    <property type="entry name" value="MurD-like peptide ligases, catalytic domain"/>
    <property type="match status" value="1"/>
</dbReference>
<dbReference type="PATRIC" id="fig|857265.3.peg.2924"/>
<keyword evidence="4 7" id="KW-0573">Peptidoglycan synthesis</keyword>
<protein>
    <recommendedName>
        <fullName evidence="7">UDP-N-acetylmuramoyl-L-alanyl-D-glutamate--2,6-diaminopimelate ligase</fullName>
        <ecNumber evidence="7">6.3.2.13</ecNumber>
    </recommendedName>
    <alternativeName>
        <fullName evidence="7">Meso-A2pm-adding enzyme</fullName>
    </alternativeName>
    <alternativeName>
        <fullName evidence="7">Meso-diaminopimelate-adding enzyme</fullName>
    </alternativeName>
    <alternativeName>
        <fullName evidence="7">UDP-MurNAc-L-Ala-D-Glu:meso-diaminopimelate ligase</fullName>
    </alternativeName>
    <alternativeName>
        <fullName evidence="7">UDP-MurNAc-tripeptide synthetase</fullName>
    </alternativeName>
    <alternativeName>
        <fullName evidence="7">UDP-N-acetylmuramyl-tripeptide synthetase</fullName>
    </alternativeName>
</protein>
<dbReference type="GO" id="GO:0071555">
    <property type="term" value="P:cell wall organization"/>
    <property type="evidence" value="ECO:0007669"/>
    <property type="project" value="UniProtKB-KW"/>
</dbReference>
<feature type="binding site" evidence="7">
    <location>
        <begin position="154"/>
        <end position="155"/>
    </location>
    <ligand>
        <name>UDP-N-acetyl-alpha-D-muramoyl-L-alanyl-D-glutamate</name>
        <dbReference type="ChEBI" id="CHEBI:83900"/>
    </ligand>
</feature>
<dbReference type="InterPro" id="IPR036565">
    <property type="entry name" value="Mur-like_cat_sf"/>
</dbReference>
<keyword evidence="7" id="KW-0547">Nucleotide-binding</keyword>
<dbReference type="InterPro" id="IPR035911">
    <property type="entry name" value="MurE/MurF_N"/>
</dbReference>
<dbReference type="STRING" id="857265.WG78_14205"/>
<keyword evidence="13" id="KW-1185">Reference proteome</keyword>
<keyword evidence="3 7" id="KW-0133">Cell shape</keyword>
<dbReference type="OrthoDB" id="9800958at2"/>
<dbReference type="Proteomes" id="UP000037939">
    <property type="component" value="Unassembled WGS sequence"/>
</dbReference>
<feature type="binding site" evidence="7">
    <location>
        <begin position="112"/>
        <end position="118"/>
    </location>
    <ligand>
        <name>ATP</name>
        <dbReference type="ChEBI" id="CHEBI:30616"/>
    </ligand>
</feature>
<comment type="cofactor">
    <cofactor evidence="7">
        <name>Mg(2+)</name>
        <dbReference type="ChEBI" id="CHEBI:18420"/>
    </cofactor>
</comment>